<protein>
    <submittedName>
        <fullName evidence="1">Uncharacterized protein</fullName>
    </submittedName>
</protein>
<reference evidence="2" key="1">
    <citation type="submission" date="2010-08" db="EMBL/GenBank/DDBJ databases">
        <authorList>
            <consortium name="Caenorhabditis japonica Sequencing Consortium"/>
            <person name="Wilson R.K."/>
        </authorList>
    </citation>
    <scope>NUCLEOTIDE SEQUENCE [LARGE SCALE GENOMIC DNA]</scope>
    <source>
        <strain evidence="2">DF5081</strain>
    </source>
</reference>
<dbReference type="AlphaFoldDB" id="A0A8R1J1Z9"/>
<reference evidence="1" key="2">
    <citation type="submission" date="2022-06" db="UniProtKB">
        <authorList>
            <consortium name="EnsemblMetazoa"/>
        </authorList>
    </citation>
    <scope>IDENTIFICATION</scope>
    <source>
        <strain evidence="1">DF5081</strain>
    </source>
</reference>
<evidence type="ECO:0000313" key="2">
    <source>
        <dbReference type="Proteomes" id="UP000005237"/>
    </source>
</evidence>
<evidence type="ECO:0000313" key="1">
    <source>
        <dbReference type="EnsemblMetazoa" id="CJA41862.1"/>
    </source>
</evidence>
<organism evidence="1 2">
    <name type="scientific">Caenorhabditis japonica</name>
    <dbReference type="NCBI Taxonomy" id="281687"/>
    <lineage>
        <taxon>Eukaryota</taxon>
        <taxon>Metazoa</taxon>
        <taxon>Ecdysozoa</taxon>
        <taxon>Nematoda</taxon>
        <taxon>Chromadorea</taxon>
        <taxon>Rhabditida</taxon>
        <taxon>Rhabditina</taxon>
        <taxon>Rhabditomorpha</taxon>
        <taxon>Rhabditoidea</taxon>
        <taxon>Rhabditidae</taxon>
        <taxon>Peloderinae</taxon>
        <taxon>Caenorhabditis</taxon>
    </lineage>
</organism>
<keyword evidence="2" id="KW-1185">Reference proteome</keyword>
<accession>A0A8R1J1Z9</accession>
<dbReference type="EnsemblMetazoa" id="CJA41862.1">
    <property type="protein sequence ID" value="CJA41862.1"/>
    <property type="gene ID" value="WBGene00217710"/>
</dbReference>
<dbReference type="Proteomes" id="UP000005237">
    <property type="component" value="Unassembled WGS sequence"/>
</dbReference>
<proteinExistence type="predicted"/>
<name>A0A8R1J1Z9_CAEJA</name>
<sequence>MDDTPDEPKHESALQFLIRHRAEKLLLTSTLRALDPVLALLPGQSYEIDGDIGVGKTQVKLEFNGFFRSRSEKFLIL</sequence>